<feature type="domain" description="CobW/HypB/UreG nucleotide-binding" evidence="1">
    <location>
        <begin position="6"/>
        <end position="171"/>
    </location>
</feature>
<evidence type="ECO:0000313" key="2">
    <source>
        <dbReference type="EMBL" id="MCU6697047.1"/>
    </source>
</evidence>
<keyword evidence="3" id="KW-1185">Reference proteome</keyword>
<dbReference type="InterPro" id="IPR027417">
    <property type="entry name" value="P-loop_NTPase"/>
</dbReference>
<dbReference type="PANTHER" id="PTHR13748:SF62">
    <property type="entry name" value="COBW DOMAIN-CONTAINING PROTEIN"/>
    <property type="match status" value="1"/>
</dbReference>
<evidence type="ECO:0000259" key="1">
    <source>
        <dbReference type="Pfam" id="PF02492"/>
    </source>
</evidence>
<name>A0ABT2RY05_9FIRM</name>
<reference evidence="2 3" key="1">
    <citation type="journal article" date="2021" name="ISME Commun">
        <title>Automated analysis of genomic sequences facilitates high-throughput and comprehensive description of bacteria.</title>
        <authorList>
            <person name="Hitch T.C.A."/>
        </authorList>
    </citation>
    <scope>NUCLEOTIDE SEQUENCE [LARGE SCALE GENOMIC DNA]</scope>
    <source>
        <strain evidence="2 3">Sanger_04</strain>
    </source>
</reference>
<comment type="caution">
    <text evidence="2">The sequence shown here is derived from an EMBL/GenBank/DDBJ whole genome shotgun (WGS) entry which is preliminary data.</text>
</comment>
<dbReference type="InterPro" id="IPR003495">
    <property type="entry name" value="CobW/HypB/UreG_nucleotide-bd"/>
</dbReference>
<protein>
    <submittedName>
        <fullName evidence="2">GTP-binding protein</fullName>
    </submittedName>
</protein>
<dbReference type="EMBL" id="JAOQKC010000010">
    <property type="protein sequence ID" value="MCU6697047.1"/>
    <property type="molecule type" value="Genomic_DNA"/>
</dbReference>
<dbReference type="Proteomes" id="UP001652461">
    <property type="component" value="Unassembled WGS sequence"/>
</dbReference>
<gene>
    <name evidence="2" type="ORF">OCV63_09070</name>
</gene>
<dbReference type="SUPFAM" id="SSF52540">
    <property type="entry name" value="P-loop containing nucleoside triphosphate hydrolases"/>
    <property type="match status" value="1"/>
</dbReference>
<dbReference type="RefSeq" id="WP_158363520.1">
    <property type="nucleotide sequence ID" value="NZ_JAOQKC010000010.1"/>
</dbReference>
<organism evidence="2 3">
    <name type="scientific">Laedolimicola ammoniilytica</name>
    <dbReference type="NCBI Taxonomy" id="2981771"/>
    <lineage>
        <taxon>Bacteria</taxon>
        <taxon>Bacillati</taxon>
        <taxon>Bacillota</taxon>
        <taxon>Clostridia</taxon>
        <taxon>Lachnospirales</taxon>
        <taxon>Lachnospiraceae</taxon>
        <taxon>Laedolimicola</taxon>
    </lineage>
</organism>
<evidence type="ECO:0000313" key="3">
    <source>
        <dbReference type="Proteomes" id="UP001652461"/>
    </source>
</evidence>
<sequence length="313" mass="35305">MVKIDLITGFLGSGKTTFIRQYAQWLIRQGYHIGILENDFGAVNVDMMLLQDLEGDSCELEMVSGGCDRDCHRRRFKTKLIAMGMSGYDRVLVEPSGICDVDEFFDALHEEPLDRWYEIGNVFAIVDAKLPENLSEAADYLLATEAADAGAVLLSRAQEASAAEMDATVAHLNRALKKVGCSRQLDKEILRSNWFEFTDKDFEQLLHAGYQMSDYCKETQQEDAFDSLFFMHVKMTEEELRAAVQAAFADSNCGHIFRIKGFMPLGEDWIELNATRRETVINPISRGQEILIVIGEGLSKKALQKYFQDPGND</sequence>
<dbReference type="InterPro" id="IPR051316">
    <property type="entry name" value="Zinc-reg_GTPase_activator"/>
</dbReference>
<dbReference type="Pfam" id="PF02492">
    <property type="entry name" value="cobW"/>
    <property type="match status" value="1"/>
</dbReference>
<accession>A0ABT2RY05</accession>
<proteinExistence type="predicted"/>
<dbReference type="Gene3D" id="3.40.50.300">
    <property type="entry name" value="P-loop containing nucleotide triphosphate hydrolases"/>
    <property type="match status" value="1"/>
</dbReference>
<dbReference type="PANTHER" id="PTHR13748">
    <property type="entry name" value="COBW-RELATED"/>
    <property type="match status" value="1"/>
</dbReference>